<gene>
    <name evidence="9" type="primary">ccmC</name>
    <name evidence="11" type="ORF">O7U_00867</name>
</gene>
<evidence type="ECO:0000256" key="8">
    <source>
        <dbReference type="ARBA" id="ARBA00023136"/>
    </source>
</evidence>
<evidence type="ECO:0000313" key="12">
    <source>
        <dbReference type="Proteomes" id="UP000027143"/>
    </source>
</evidence>
<reference evidence="11 12" key="1">
    <citation type="submission" date="2012-04" db="EMBL/GenBank/DDBJ databases">
        <title>The Genome Sequence of Bartonella quintana JK 68.</title>
        <authorList>
            <consortium name="The Broad Institute Genome Sequencing Platform"/>
            <consortium name="The Broad Institute Genome Sequencing Center for Infectious Disease"/>
            <person name="Feldgarden M."/>
            <person name="Kirby J."/>
            <person name="Kosoy M."/>
            <person name="Birtles R."/>
            <person name="Probert W.S."/>
            <person name="Chiaraviglio L."/>
            <person name="Walker B."/>
            <person name="Young S.K."/>
            <person name="Zeng Q."/>
            <person name="Gargeya S."/>
            <person name="Fitzgerald M."/>
            <person name="Haas B."/>
            <person name="Abouelleil A."/>
            <person name="Alvarado L."/>
            <person name="Arachchi H.M."/>
            <person name="Berlin A.M."/>
            <person name="Chapman S.B."/>
            <person name="Goldberg J."/>
            <person name="Griggs A."/>
            <person name="Gujja S."/>
            <person name="Hansen M."/>
            <person name="Howarth C."/>
            <person name="Imamovic A."/>
            <person name="Larimer J."/>
            <person name="McCowen C."/>
            <person name="Montmayeur A."/>
            <person name="Murphy C."/>
            <person name="Neiman D."/>
            <person name="Pearson M."/>
            <person name="Priest M."/>
            <person name="Roberts A."/>
            <person name="Saif S."/>
            <person name="Shea T."/>
            <person name="Sisk P."/>
            <person name="Sykes S."/>
            <person name="Wortman J."/>
            <person name="Nusbaum C."/>
            <person name="Birren B."/>
        </authorList>
    </citation>
    <scope>NUCLEOTIDE SEQUENCE [LARGE SCALE GENOMIC DNA]</scope>
    <source>
        <strain evidence="11 12">JK 68</strain>
    </source>
</reference>
<feature type="transmembrane region" description="Helical" evidence="9">
    <location>
        <begin position="176"/>
        <end position="198"/>
    </location>
</feature>
<keyword evidence="9" id="KW-0997">Cell inner membrane</keyword>
<evidence type="ECO:0000259" key="10">
    <source>
        <dbReference type="Pfam" id="PF01578"/>
    </source>
</evidence>
<keyword evidence="5 9" id="KW-0812">Transmembrane</keyword>
<evidence type="ECO:0000256" key="5">
    <source>
        <dbReference type="ARBA" id="ARBA00022692"/>
    </source>
</evidence>
<keyword evidence="12" id="KW-1185">Reference proteome</keyword>
<keyword evidence="9" id="KW-1003">Cell membrane</keyword>
<comment type="subcellular location">
    <subcellularLocation>
        <location evidence="9">Cell inner membrane</location>
    </subcellularLocation>
    <subcellularLocation>
        <location evidence="2">Membrane</location>
        <topology evidence="2">Multi-pass membrane protein</topology>
    </subcellularLocation>
</comment>
<dbReference type="Proteomes" id="UP000027143">
    <property type="component" value="Unassembled WGS sequence"/>
</dbReference>
<keyword evidence="6 9" id="KW-0201">Cytochrome c-type biogenesis</keyword>
<keyword evidence="8 9" id="KW-0472">Membrane</keyword>
<protein>
    <recommendedName>
        <fullName evidence="4 9">Heme exporter protein C</fullName>
    </recommendedName>
    <alternativeName>
        <fullName evidence="9">Cytochrome c-type biogenesis protein</fullName>
    </alternativeName>
</protein>
<name>A0ABR4SQ16_BARQI</name>
<feature type="transmembrane region" description="Helical" evidence="9">
    <location>
        <begin position="218"/>
        <end position="241"/>
    </location>
</feature>
<dbReference type="PANTHER" id="PTHR30071">
    <property type="entry name" value="HEME EXPORTER PROTEIN C"/>
    <property type="match status" value="1"/>
</dbReference>
<accession>A0ABR4SQ16</accession>
<proteinExistence type="inferred from homology"/>
<evidence type="ECO:0000313" key="11">
    <source>
        <dbReference type="EMBL" id="KEC65217.1"/>
    </source>
</evidence>
<feature type="domain" description="Cytochrome c assembly protein" evidence="10">
    <location>
        <begin position="34"/>
        <end position="202"/>
    </location>
</feature>
<feature type="transmembrane region" description="Helical" evidence="9">
    <location>
        <begin position="81"/>
        <end position="102"/>
    </location>
</feature>
<organism evidence="11 12">
    <name type="scientific">Bartonella quintana JK 68</name>
    <dbReference type="NCBI Taxonomy" id="1134503"/>
    <lineage>
        <taxon>Bacteria</taxon>
        <taxon>Pseudomonadati</taxon>
        <taxon>Pseudomonadota</taxon>
        <taxon>Alphaproteobacteria</taxon>
        <taxon>Hyphomicrobiales</taxon>
        <taxon>Bartonellaceae</taxon>
        <taxon>Bartonella</taxon>
    </lineage>
</organism>
<evidence type="ECO:0000256" key="7">
    <source>
        <dbReference type="ARBA" id="ARBA00022989"/>
    </source>
</evidence>
<dbReference type="PRINTS" id="PR01386">
    <property type="entry name" value="CCMCBIOGNSIS"/>
</dbReference>
<feature type="transmembrane region" description="Helical" evidence="9">
    <location>
        <begin position="40"/>
        <end position="61"/>
    </location>
</feature>
<dbReference type="Pfam" id="PF01578">
    <property type="entry name" value="Cytochrom_C_asm"/>
    <property type="match status" value="1"/>
</dbReference>
<dbReference type="InterPro" id="IPR003557">
    <property type="entry name" value="Cyt_c_biogenesis_CcmC"/>
</dbReference>
<comment type="caution">
    <text evidence="11">The sequence shown here is derived from an EMBL/GenBank/DDBJ whole genome shotgun (WGS) entry which is preliminary data.</text>
</comment>
<comment type="function">
    <text evidence="1 9">Required for the export of heme to the periplasm for the biogenesis of c-type cytochromes.</text>
</comment>
<dbReference type="InterPro" id="IPR002541">
    <property type="entry name" value="Cyt_c_assembly"/>
</dbReference>
<keyword evidence="7 9" id="KW-1133">Transmembrane helix</keyword>
<comment type="similarity">
    <text evidence="3 9">Belongs to the CcmC/CycZ/HelC family.</text>
</comment>
<dbReference type="InterPro" id="IPR045062">
    <property type="entry name" value="Cyt_c_biogenesis_CcsA/CcmC"/>
</dbReference>
<dbReference type="EMBL" id="AHPD01000011">
    <property type="protein sequence ID" value="KEC65217.1"/>
    <property type="molecule type" value="Genomic_DNA"/>
</dbReference>
<keyword evidence="9" id="KW-0813">Transport</keyword>
<evidence type="ECO:0000256" key="4">
    <source>
        <dbReference type="ARBA" id="ARBA00016463"/>
    </source>
</evidence>
<evidence type="ECO:0000256" key="1">
    <source>
        <dbReference type="ARBA" id="ARBA00002442"/>
    </source>
</evidence>
<dbReference type="PANTHER" id="PTHR30071:SF1">
    <property type="entry name" value="CYTOCHROME B_B6 PROTEIN-RELATED"/>
    <property type="match status" value="1"/>
</dbReference>
<evidence type="ECO:0000256" key="9">
    <source>
        <dbReference type="RuleBase" id="RU364092"/>
    </source>
</evidence>
<sequence length="272" mass="30843">MIAAKLNSAYYKFMNKTSRTYKMRSLPASLNHFMKISSTLLPWLTYITVCFLILGLILITHSPEDYQQGIAVKIMYIHVPFAWLSTFCYIIMSIAALGSLIWRYHLADVALKCGAPIGAIFTALALVTGALWGRPTWGTWWVWDARLTSVLILLFIYLAIVMLARAFDNKEKAARATAILTLVGLVNIPIIKFSVNWWNTLHQSASLLRSGGTTIDRAMLWPLIAMIVCFTFLFISLYLMAMRNEINDRHIQILQIQEARRAQQQDSSSCPS</sequence>
<feature type="transmembrane region" description="Helical" evidence="9">
    <location>
        <begin position="109"/>
        <end position="133"/>
    </location>
</feature>
<feature type="transmembrane region" description="Helical" evidence="9">
    <location>
        <begin position="145"/>
        <end position="164"/>
    </location>
</feature>
<evidence type="ECO:0000256" key="6">
    <source>
        <dbReference type="ARBA" id="ARBA00022748"/>
    </source>
</evidence>
<evidence type="ECO:0000256" key="3">
    <source>
        <dbReference type="ARBA" id="ARBA00005840"/>
    </source>
</evidence>
<dbReference type="NCBIfam" id="TIGR01191">
    <property type="entry name" value="ccmC"/>
    <property type="match status" value="1"/>
</dbReference>
<evidence type="ECO:0000256" key="2">
    <source>
        <dbReference type="ARBA" id="ARBA00004141"/>
    </source>
</evidence>